<sequence length="160" mass="18426">WSEHLMMVTITLAGKLFLLVNIYTPSEGAARVRYYKAMQEIKMPSDATVICGGDFNCILLKPLDRSKGGDTSDPVNYRLIALHNSDYKLFTRILARRFRNTSQTWFTIHSMASYRTGQFTQLSTCSWPRKPSSNEKEPISMHKSFYWTSQKPTTNWIEAS</sequence>
<feature type="signal peptide" evidence="1">
    <location>
        <begin position="1"/>
        <end position="28"/>
    </location>
</feature>
<name>A0A225UY77_9STRA</name>
<dbReference type="Proteomes" id="UP000198211">
    <property type="component" value="Unassembled WGS sequence"/>
</dbReference>
<dbReference type="AlphaFoldDB" id="A0A225UY77"/>
<dbReference type="OrthoDB" id="129456at2759"/>
<keyword evidence="2" id="KW-0808">Transferase</keyword>
<accession>A0A225UY77</accession>
<keyword evidence="3" id="KW-1185">Reference proteome</keyword>
<protein>
    <submittedName>
        <fullName evidence="2">Reverse transcriptase</fullName>
    </submittedName>
</protein>
<comment type="caution">
    <text evidence="2">The sequence shown here is derived from an EMBL/GenBank/DDBJ whole genome shotgun (WGS) entry which is preliminary data.</text>
</comment>
<dbReference type="GO" id="GO:0003964">
    <property type="term" value="F:RNA-directed DNA polymerase activity"/>
    <property type="evidence" value="ECO:0007669"/>
    <property type="project" value="UniProtKB-KW"/>
</dbReference>
<evidence type="ECO:0000256" key="1">
    <source>
        <dbReference type="SAM" id="SignalP"/>
    </source>
</evidence>
<gene>
    <name evidence="2" type="ORF">PHMEG_00031339</name>
</gene>
<proteinExistence type="predicted"/>
<keyword evidence="1" id="KW-0732">Signal</keyword>
<reference evidence="3" key="1">
    <citation type="submission" date="2017-03" db="EMBL/GenBank/DDBJ databases">
        <title>Phytopthora megakarya and P. palmivora, two closely related causual agents of cacao black pod achieved similar genome size and gene model numbers by different mechanisms.</title>
        <authorList>
            <person name="Ali S."/>
            <person name="Shao J."/>
            <person name="Larry D.J."/>
            <person name="Kronmiller B."/>
            <person name="Shen D."/>
            <person name="Strem M.D."/>
            <person name="Melnick R.L."/>
            <person name="Guiltinan M.J."/>
            <person name="Tyler B.M."/>
            <person name="Meinhardt L.W."/>
            <person name="Bailey B.A."/>
        </authorList>
    </citation>
    <scope>NUCLEOTIDE SEQUENCE [LARGE SCALE GENOMIC DNA]</scope>
    <source>
        <strain evidence="3">zdho120</strain>
    </source>
</reference>
<dbReference type="InterPro" id="IPR036691">
    <property type="entry name" value="Endo/exonu/phosph_ase_sf"/>
</dbReference>
<dbReference type="EMBL" id="NBNE01009855">
    <property type="protein sequence ID" value="OWY98004.1"/>
    <property type="molecule type" value="Genomic_DNA"/>
</dbReference>
<dbReference type="SUPFAM" id="SSF56219">
    <property type="entry name" value="DNase I-like"/>
    <property type="match status" value="1"/>
</dbReference>
<evidence type="ECO:0000313" key="3">
    <source>
        <dbReference type="Proteomes" id="UP000198211"/>
    </source>
</evidence>
<feature type="chain" id="PRO_5013347758" evidence="1">
    <location>
        <begin position="29"/>
        <end position="160"/>
    </location>
</feature>
<feature type="non-terminal residue" evidence="2">
    <location>
        <position position="1"/>
    </location>
</feature>
<evidence type="ECO:0000313" key="2">
    <source>
        <dbReference type="EMBL" id="OWY98004.1"/>
    </source>
</evidence>
<dbReference type="Gene3D" id="3.60.10.10">
    <property type="entry name" value="Endonuclease/exonuclease/phosphatase"/>
    <property type="match status" value="1"/>
</dbReference>
<organism evidence="2 3">
    <name type="scientific">Phytophthora megakarya</name>
    <dbReference type="NCBI Taxonomy" id="4795"/>
    <lineage>
        <taxon>Eukaryota</taxon>
        <taxon>Sar</taxon>
        <taxon>Stramenopiles</taxon>
        <taxon>Oomycota</taxon>
        <taxon>Peronosporomycetes</taxon>
        <taxon>Peronosporales</taxon>
        <taxon>Peronosporaceae</taxon>
        <taxon>Phytophthora</taxon>
    </lineage>
</organism>
<keyword evidence="2" id="KW-0695">RNA-directed DNA polymerase</keyword>
<keyword evidence="2" id="KW-0548">Nucleotidyltransferase</keyword>